<name>M1JKU6_PSESF</name>
<reference evidence="1" key="1">
    <citation type="submission" date="2012-11" db="EMBL/GenBank/DDBJ databases">
        <authorList>
            <person name="Butler M."/>
            <person name="Stockwell P."/>
            <person name="Black M."/>
            <person name="Day R."/>
            <person name="Zhao Z."/>
            <person name="Huang L."/>
            <person name="Lamont I."/>
            <person name="Poulter R."/>
        </authorList>
    </citation>
    <scope>NUCLEOTIDE SEQUENCE</scope>
    <source>
        <strain evidence="1">ICMP18744</strain>
        <strain evidence="2">M228</strain>
    </source>
</reference>
<dbReference type="Pfam" id="PF07511">
    <property type="entry name" value="DUF1525"/>
    <property type="match status" value="1"/>
</dbReference>
<reference evidence="1" key="2">
    <citation type="journal article" date="2013" name="PLoS ONE">
        <title>Pseudomonas syringae pv. actinidiae from Recent Outbreaks of Kiwifruit Bacterial Canker Belong to Different Clones that Originated in China.</title>
        <authorList>
            <person name="Butler M.I."/>
            <person name="Stockwell P.A."/>
            <person name="Black M.A."/>
            <person name="Day R.C."/>
            <person name="Lamont I.L."/>
            <person name="Poulter R.T.M."/>
        </authorList>
    </citation>
    <scope>NUCLEOTIDE SEQUENCE</scope>
    <source>
        <strain evidence="1">ICMP18744</strain>
        <strain evidence="2">M228</strain>
    </source>
</reference>
<dbReference type="EMBL" id="KC148186">
    <property type="protein sequence ID" value="AGE82312.1"/>
    <property type="molecule type" value="Genomic_DNA"/>
</dbReference>
<organism evidence="1">
    <name type="scientific">Pseudomonas syringae pv. actinidiae</name>
    <dbReference type="NCBI Taxonomy" id="103796"/>
    <lineage>
        <taxon>Bacteria</taxon>
        <taxon>Pseudomonadati</taxon>
        <taxon>Pseudomonadota</taxon>
        <taxon>Gammaproteobacteria</taxon>
        <taxon>Pseudomonadales</taxon>
        <taxon>Pseudomonadaceae</taxon>
        <taxon>Pseudomonas</taxon>
        <taxon>Pseudomonas syringae</taxon>
    </lineage>
</organism>
<protein>
    <recommendedName>
        <fullName evidence="3">TIGR03757 family integrating conjugative element protein</fullName>
    </recommendedName>
</protein>
<dbReference type="NCBIfam" id="TIGR03757">
    <property type="entry name" value="conj_TIGR03757"/>
    <property type="match status" value="1"/>
</dbReference>
<sequence>MPNLPSPGFRKCDRLAPAFLIAALIQPLAHAETWVITDRNHPVQVPLGARLILLDDSERLEAKLSEGLPADPQRAAAIMQQRLRSSDAQRLQQDLVAAQQNLVDAWTLGVTKIPAVVVDRKYVVYGETDVGSATQNIARWKGGMR</sequence>
<dbReference type="InterPro" id="IPR011090">
    <property type="entry name" value="Integr_conj_element_PFL4709"/>
</dbReference>
<dbReference type="RefSeq" id="WP_017682863.1">
    <property type="nucleotide sequence ID" value="NZ_CP019730.1"/>
</dbReference>
<proteinExistence type="predicted"/>
<evidence type="ECO:0000313" key="1">
    <source>
        <dbReference type="EMBL" id="AGE82312.1"/>
    </source>
</evidence>
<evidence type="ECO:0000313" key="2">
    <source>
        <dbReference type="EMBL" id="AGE82438.1"/>
    </source>
</evidence>
<dbReference type="EMBL" id="KC148187">
    <property type="protein sequence ID" value="AGE82438.1"/>
    <property type="molecule type" value="Genomic_DNA"/>
</dbReference>
<evidence type="ECO:0008006" key="3">
    <source>
        <dbReference type="Google" id="ProtNLM"/>
    </source>
</evidence>
<accession>M1JKU6</accession>
<dbReference type="AlphaFoldDB" id="M1JKU6"/>